<dbReference type="EMBL" id="MK500393">
    <property type="protein sequence ID" value="QBK88610.1"/>
    <property type="molecule type" value="Genomic_DNA"/>
</dbReference>
<accession>A0A481Z032</accession>
<reference evidence="1" key="1">
    <citation type="journal article" date="2019" name="MBio">
        <title>Virus Genomes from Deep Sea Sediments Expand the Ocean Megavirome and Support Independent Origins of Viral Gigantism.</title>
        <authorList>
            <person name="Backstrom D."/>
            <person name="Yutin N."/>
            <person name="Jorgensen S.L."/>
            <person name="Dharamshi J."/>
            <person name="Homa F."/>
            <person name="Zaremba-Niedwiedzka K."/>
            <person name="Spang A."/>
            <person name="Wolf Y.I."/>
            <person name="Koonin E.V."/>
            <person name="Ettema T.J."/>
        </authorList>
    </citation>
    <scope>NUCLEOTIDE SEQUENCE</scope>
</reference>
<sequence length="253" mass="30385">MNTVEDDGLSMDVICYIFEFCANICSKNSAIQTILTEYNKYHDDMKRFLLTKFHVNKNTCVTRPWVNRLIVEKEFWCHEDNNFEDLAKTFPNVKYIGIEYSYSDDEDLHRFENCYIYSFDCFKSLETIEFYDEVDFSYDEEDDSYYGHSTLFNLITVDCPVPINVKNFIIPKYEFDNYDYQDYAFTYDCTCKCHEICDWLGYEIYDRLKSRVCGYPEYRINVNGSWEGCICGCPERPTNLPYLYYYWKDKSHA</sequence>
<gene>
    <name evidence="1" type="ORF">LCMiAC01_02880</name>
</gene>
<name>A0A481Z032_9VIRU</name>
<evidence type="ECO:0000313" key="1">
    <source>
        <dbReference type="EMBL" id="QBK88610.1"/>
    </source>
</evidence>
<organism evidence="1">
    <name type="scientific">Mimivirus LCMiAC01</name>
    <dbReference type="NCBI Taxonomy" id="2506608"/>
    <lineage>
        <taxon>Viruses</taxon>
        <taxon>Varidnaviria</taxon>
        <taxon>Bamfordvirae</taxon>
        <taxon>Nucleocytoviricota</taxon>
        <taxon>Megaviricetes</taxon>
        <taxon>Imitervirales</taxon>
        <taxon>Mimiviridae</taxon>
        <taxon>Klosneuvirinae</taxon>
    </lineage>
</organism>
<protein>
    <submittedName>
        <fullName evidence="1">Uncharacterized protein</fullName>
    </submittedName>
</protein>
<proteinExistence type="predicted"/>